<name>A0A5A7RGF2_STRAF</name>
<organism evidence="2 3">
    <name type="scientific">Striga asiatica</name>
    <name type="common">Asiatic witchweed</name>
    <name type="synonym">Buchnera asiatica</name>
    <dbReference type="NCBI Taxonomy" id="4170"/>
    <lineage>
        <taxon>Eukaryota</taxon>
        <taxon>Viridiplantae</taxon>
        <taxon>Streptophyta</taxon>
        <taxon>Embryophyta</taxon>
        <taxon>Tracheophyta</taxon>
        <taxon>Spermatophyta</taxon>
        <taxon>Magnoliopsida</taxon>
        <taxon>eudicotyledons</taxon>
        <taxon>Gunneridae</taxon>
        <taxon>Pentapetalae</taxon>
        <taxon>asterids</taxon>
        <taxon>lamiids</taxon>
        <taxon>Lamiales</taxon>
        <taxon>Orobanchaceae</taxon>
        <taxon>Buchnereae</taxon>
        <taxon>Striga</taxon>
    </lineage>
</organism>
<feature type="compositionally biased region" description="Basic and acidic residues" evidence="1">
    <location>
        <begin position="1"/>
        <end position="11"/>
    </location>
</feature>
<evidence type="ECO:0000256" key="1">
    <source>
        <dbReference type="SAM" id="MobiDB-lite"/>
    </source>
</evidence>
<feature type="non-terminal residue" evidence="2">
    <location>
        <position position="190"/>
    </location>
</feature>
<evidence type="ECO:0000313" key="2">
    <source>
        <dbReference type="EMBL" id="GER56266.1"/>
    </source>
</evidence>
<evidence type="ECO:0000313" key="3">
    <source>
        <dbReference type="Proteomes" id="UP000325081"/>
    </source>
</evidence>
<feature type="region of interest" description="Disordered" evidence="1">
    <location>
        <begin position="1"/>
        <end position="59"/>
    </location>
</feature>
<dbReference type="AlphaFoldDB" id="A0A5A7RGF2"/>
<protein>
    <submittedName>
        <fullName evidence="2">Maternal effect embryo arrest 12</fullName>
    </submittedName>
</protein>
<proteinExistence type="predicted"/>
<feature type="non-terminal residue" evidence="2">
    <location>
        <position position="1"/>
    </location>
</feature>
<sequence>GASLEKEESGTRVKGSSRPEVIVGLTEVGNVEKENEKVEGGSSSMQTKRTLSPKGLDISPTLQTIPEIYSEDLVEVVVCASVDSNNIQKKTRGFTRKIRTNKTTQSQIMQVYNPLMSSHLAMSDGSLKRKLMSDLEVVEAGGSSSGKKPKNSNQELAVEVEEAYLKGAHSGCPDAQWAIFLYASTDPWVR</sequence>
<gene>
    <name evidence="2" type="ORF">STAS_33985</name>
</gene>
<keyword evidence="3" id="KW-1185">Reference proteome</keyword>
<feature type="compositionally biased region" description="Basic and acidic residues" evidence="1">
    <location>
        <begin position="30"/>
        <end position="39"/>
    </location>
</feature>
<dbReference type="Proteomes" id="UP000325081">
    <property type="component" value="Unassembled WGS sequence"/>
</dbReference>
<accession>A0A5A7RGF2</accession>
<comment type="caution">
    <text evidence="2">The sequence shown here is derived from an EMBL/GenBank/DDBJ whole genome shotgun (WGS) entry which is preliminary data.</text>
</comment>
<reference evidence="3" key="1">
    <citation type="journal article" date="2019" name="Curr. Biol.">
        <title>Genome Sequence of Striga asiatica Provides Insight into the Evolution of Plant Parasitism.</title>
        <authorList>
            <person name="Yoshida S."/>
            <person name="Kim S."/>
            <person name="Wafula E.K."/>
            <person name="Tanskanen J."/>
            <person name="Kim Y.M."/>
            <person name="Honaas L."/>
            <person name="Yang Z."/>
            <person name="Spallek T."/>
            <person name="Conn C.E."/>
            <person name="Ichihashi Y."/>
            <person name="Cheong K."/>
            <person name="Cui S."/>
            <person name="Der J.P."/>
            <person name="Gundlach H."/>
            <person name="Jiao Y."/>
            <person name="Hori C."/>
            <person name="Ishida J.K."/>
            <person name="Kasahara H."/>
            <person name="Kiba T."/>
            <person name="Kim M.S."/>
            <person name="Koo N."/>
            <person name="Laohavisit A."/>
            <person name="Lee Y.H."/>
            <person name="Lumba S."/>
            <person name="McCourt P."/>
            <person name="Mortimer J.C."/>
            <person name="Mutuku J.M."/>
            <person name="Nomura T."/>
            <person name="Sasaki-Sekimoto Y."/>
            <person name="Seto Y."/>
            <person name="Wang Y."/>
            <person name="Wakatake T."/>
            <person name="Sakakibara H."/>
            <person name="Demura T."/>
            <person name="Yamaguchi S."/>
            <person name="Yoneyama K."/>
            <person name="Manabe R.I."/>
            <person name="Nelson D.C."/>
            <person name="Schulman A.H."/>
            <person name="Timko M.P."/>
            <person name="dePamphilis C.W."/>
            <person name="Choi D."/>
            <person name="Shirasu K."/>
        </authorList>
    </citation>
    <scope>NUCLEOTIDE SEQUENCE [LARGE SCALE GENOMIC DNA]</scope>
    <source>
        <strain evidence="3">cv. UVA1</strain>
    </source>
</reference>
<dbReference type="EMBL" id="BKCP01012625">
    <property type="protein sequence ID" value="GER56266.1"/>
    <property type="molecule type" value="Genomic_DNA"/>
</dbReference>